<dbReference type="AlphaFoldDB" id="A0A517YZ11"/>
<protein>
    <submittedName>
        <fullName evidence="1">Uncharacterized protein</fullName>
    </submittedName>
</protein>
<name>A0A517YZ11_9BACT</name>
<accession>A0A517YZ11</accession>
<reference evidence="1 2" key="1">
    <citation type="submission" date="2019-02" db="EMBL/GenBank/DDBJ databases">
        <title>Deep-cultivation of Planctomycetes and their phenomic and genomic characterization uncovers novel biology.</title>
        <authorList>
            <person name="Wiegand S."/>
            <person name="Jogler M."/>
            <person name="Boedeker C."/>
            <person name="Pinto D."/>
            <person name="Vollmers J."/>
            <person name="Rivas-Marin E."/>
            <person name="Kohn T."/>
            <person name="Peeters S.H."/>
            <person name="Heuer A."/>
            <person name="Rast P."/>
            <person name="Oberbeckmann S."/>
            <person name="Bunk B."/>
            <person name="Jeske O."/>
            <person name="Meyerdierks A."/>
            <person name="Storesund J.E."/>
            <person name="Kallscheuer N."/>
            <person name="Luecker S."/>
            <person name="Lage O.M."/>
            <person name="Pohl T."/>
            <person name="Merkel B.J."/>
            <person name="Hornburger P."/>
            <person name="Mueller R.-W."/>
            <person name="Bruemmer F."/>
            <person name="Labrenz M."/>
            <person name="Spormann A.M."/>
            <person name="Op den Camp H."/>
            <person name="Overmann J."/>
            <person name="Amann R."/>
            <person name="Jetten M.S.M."/>
            <person name="Mascher T."/>
            <person name="Medema M.H."/>
            <person name="Devos D.P."/>
            <person name="Kaster A.-K."/>
            <person name="Ovreas L."/>
            <person name="Rohde M."/>
            <person name="Galperin M.Y."/>
            <person name="Jogler C."/>
        </authorList>
    </citation>
    <scope>NUCLEOTIDE SEQUENCE [LARGE SCALE GENOMIC DNA]</scope>
    <source>
        <strain evidence="1 2">KS4</strain>
    </source>
</reference>
<evidence type="ECO:0000313" key="2">
    <source>
        <dbReference type="Proteomes" id="UP000317369"/>
    </source>
</evidence>
<dbReference type="EMBL" id="CP036425">
    <property type="protein sequence ID" value="QDU35447.1"/>
    <property type="molecule type" value="Genomic_DNA"/>
</dbReference>
<dbReference type="KEGG" id="pcor:KS4_35290"/>
<sequence>MIHFDGTELQPRNALASMDTKLYSRITEKVQRMHDSEGNQGRQRCLERFVWLFVC</sequence>
<proteinExistence type="predicted"/>
<evidence type="ECO:0000313" key="1">
    <source>
        <dbReference type="EMBL" id="QDU35447.1"/>
    </source>
</evidence>
<gene>
    <name evidence="1" type="ORF">KS4_35290</name>
</gene>
<organism evidence="1 2">
    <name type="scientific">Poriferisphaera corsica</name>
    <dbReference type="NCBI Taxonomy" id="2528020"/>
    <lineage>
        <taxon>Bacteria</taxon>
        <taxon>Pseudomonadati</taxon>
        <taxon>Planctomycetota</taxon>
        <taxon>Phycisphaerae</taxon>
        <taxon>Phycisphaerales</taxon>
        <taxon>Phycisphaeraceae</taxon>
        <taxon>Poriferisphaera</taxon>
    </lineage>
</organism>
<keyword evidence="2" id="KW-1185">Reference proteome</keyword>
<dbReference type="Proteomes" id="UP000317369">
    <property type="component" value="Chromosome"/>
</dbReference>